<dbReference type="GO" id="GO:0005524">
    <property type="term" value="F:ATP binding"/>
    <property type="evidence" value="ECO:0007669"/>
    <property type="project" value="UniProtKB-UniRule"/>
</dbReference>
<reference evidence="7" key="1">
    <citation type="submission" date="2023-03" db="EMBL/GenBank/DDBJ databases">
        <title>Massive genome expansion in bonnet fungi (Mycena s.s.) driven by repeated elements and novel gene families across ecological guilds.</title>
        <authorList>
            <consortium name="Lawrence Berkeley National Laboratory"/>
            <person name="Harder C.B."/>
            <person name="Miyauchi S."/>
            <person name="Viragh M."/>
            <person name="Kuo A."/>
            <person name="Thoen E."/>
            <person name="Andreopoulos B."/>
            <person name="Lu D."/>
            <person name="Skrede I."/>
            <person name="Drula E."/>
            <person name="Henrissat B."/>
            <person name="Morin E."/>
            <person name="Kohler A."/>
            <person name="Barry K."/>
            <person name="LaButti K."/>
            <person name="Morin E."/>
            <person name="Salamov A."/>
            <person name="Lipzen A."/>
            <person name="Mereny Z."/>
            <person name="Hegedus B."/>
            <person name="Baldrian P."/>
            <person name="Stursova M."/>
            <person name="Weitz H."/>
            <person name="Taylor A."/>
            <person name="Grigoriev I.V."/>
            <person name="Nagy L.G."/>
            <person name="Martin F."/>
            <person name="Kauserud H."/>
        </authorList>
    </citation>
    <scope>NUCLEOTIDE SEQUENCE</scope>
    <source>
        <strain evidence="7">9144</strain>
    </source>
</reference>
<gene>
    <name evidence="7" type="ORF">GGX14DRAFT_568283</name>
</gene>
<keyword evidence="4 5" id="KW-0067">ATP-binding</keyword>
<name>A0AAD6YEX5_9AGAR</name>
<dbReference type="Pfam" id="PF00069">
    <property type="entry name" value="Pkinase"/>
    <property type="match status" value="1"/>
</dbReference>
<dbReference type="PROSITE" id="PS50011">
    <property type="entry name" value="PROTEIN_KINASE_DOM"/>
    <property type="match status" value="1"/>
</dbReference>
<evidence type="ECO:0000256" key="3">
    <source>
        <dbReference type="ARBA" id="ARBA00022777"/>
    </source>
</evidence>
<keyword evidence="1" id="KW-0808">Transferase</keyword>
<dbReference type="InterPro" id="IPR011009">
    <property type="entry name" value="Kinase-like_dom_sf"/>
</dbReference>
<dbReference type="EMBL" id="JARJCW010000040">
    <property type="protein sequence ID" value="KAJ7206311.1"/>
    <property type="molecule type" value="Genomic_DNA"/>
</dbReference>
<protein>
    <submittedName>
        <fullName evidence="7">Kinase-like domain-containing protein</fullName>
    </submittedName>
</protein>
<evidence type="ECO:0000259" key="6">
    <source>
        <dbReference type="PROSITE" id="PS50011"/>
    </source>
</evidence>
<evidence type="ECO:0000256" key="4">
    <source>
        <dbReference type="ARBA" id="ARBA00022840"/>
    </source>
</evidence>
<dbReference type="SMART" id="SM00220">
    <property type="entry name" value="S_TKc"/>
    <property type="match status" value="1"/>
</dbReference>
<keyword evidence="2 5" id="KW-0547">Nucleotide-binding</keyword>
<feature type="domain" description="Protein kinase" evidence="6">
    <location>
        <begin position="34"/>
        <end position="294"/>
    </location>
</feature>
<evidence type="ECO:0000313" key="8">
    <source>
        <dbReference type="Proteomes" id="UP001219525"/>
    </source>
</evidence>
<dbReference type="SUPFAM" id="SSF56112">
    <property type="entry name" value="Protein kinase-like (PK-like)"/>
    <property type="match status" value="1"/>
</dbReference>
<dbReference type="PROSITE" id="PS00107">
    <property type="entry name" value="PROTEIN_KINASE_ATP"/>
    <property type="match status" value="1"/>
</dbReference>
<accession>A0AAD6YEX5</accession>
<evidence type="ECO:0000256" key="2">
    <source>
        <dbReference type="ARBA" id="ARBA00022741"/>
    </source>
</evidence>
<dbReference type="Gene3D" id="3.30.200.20">
    <property type="entry name" value="Phosphorylase Kinase, domain 1"/>
    <property type="match status" value="1"/>
</dbReference>
<keyword evidence="8" id="KW-1185">Reference proteome</keyword>
<dbReference type="AlphaFoldDB" id="A0AAD6YEX5"/>
<organism evidence="7 8">
    <name type="scientific">Mycena pura</name>
    <dbReference type="NCBI Taxonomy" id="153505"/>
    <lineage>
        <taxon>Eukaryota</taxon>
        <taxon>Fungi</taxon>
        <taxon>Dikarya</taxon>
        <taxon>Basidiomycota</taxon>
        <taxon>Agaricomycotina</taxon>
        <taxon>Agaricomycetes</taxon>
        <taxon>Agaricomycetidae</taxon>
        <taxon>Agaricales</taxon>
        <taxon>Marasmiineae</taxon>
        <taxon>Mycenaceae</taxon>
        <taxon>Mycena</taxon>
    </lineage>
</organism>
<dbReference type="PANTHER" id="PTHR48016">
    <property type="entry name" value="MAP KINASE KINASE KINASE SSK2-RELATED-RELATED"/>
    <property type="match status" value="1"/>
</dbReference>
<comment type="caution">
    <text evidence="7">The sequence shown here is derived from an EMBL/GenBank/DDBJ whole genome shotgun (WGS) entry which is preliminary data.</text>
</comment>
<feature type="binding site" evidence="5">
    <location>
        <position position="63"/>
    </location>
    <ligand>
        <name>ATP</name>
        <dbReference type="ChEBI" id="CHEBI:30616"/>
    </ligand>
</feature>
<dbReference type="GO" id="GO:0004672">
    <property type="term" value="F:protein kinase activity"/>
    <property type="evidence" value="ECO:0007669"/>
    <property type="project" value="InterPro"/>
</dbReference>
<evidence type="ECO:0000256" key="5">
    <source>
        <dbReference type="PROSITE-ProRule" id="PRU10141"/>
    </source>
</evidence>
<dbReference type="InterPro" id="IPR000719">
    <property type="entry name" value="Prot_kinase_dom"/>
</dbReference>
<evidence type="ECO:0000256" key="1">
    <source>
        <dbReference type="ARBA" id="ARBA00022679"/>
    </source>
</evidence>
<proteinExistence type="predicted"/>
<dbReference type="Gene3D" id="1.10.510.10">
    <property type="entry name" value="Transferase(Phosphotransferase) domain 1"/>
    <property type="match status" value="1"/>
</dbReference>
<keyword evidence="3 7" id="KW-0418">Kinase</keyword>
<dbReference type="PANTHER" id="PTHR48016:SF56">
    <property type="entry name" value="MAPKK KINASE"/>
    <property type="match status" value="1"/>
</dbReference>
<dbReference type="GO" id="GO:0000165">
    <property type="term" value="P:MAPK cascade"/>
    <property type="evidence" value="ECO:0007669"/>
    <property type="project" value="UniProtKB-ARBA"/>
</dbReference>
<dbReference type="Proteomes" id="UP001219525">
    <property type="component" value="Unassembled WGS sequence"/>
</dbReference>
<evidence type="ECO:0000313" key="7">
    <source>
        <dbReference type="EMBL" id="KAJ7206311.1"/>
    </source>
</evidence>
<sequence>MTHGTRQTFPKDWRADTLIADDKDMLETWQDKKWIKGALLGIGSFGKVYLGMDRATGLLMAVKEVELFHCSIPSQKRKKAVLGALKREIELLKDLKHKNIVQYFYSSLDDNYFNILSEYFPAGSVSTFLRNYGAFEEPLARNFVRQILEGLNYLHVREVIHRHIKGTSILVDNKGGVKISCLRGLKKSNGMHRPSPRLDSVFWMAPEVVKQNGHSPKADIWSVGCLVVEMLTGEHPWSALTPMQALFKIGSSSESKPAIPSDISSRGRAFLQLTFVLDYEQRTSAAELLEHRWIRKKP</sequence>
<dbReference type="InterPro" id="IPR017441">
    <property type="entry name" value="Protein_kinase_ATP_BS"/>
</dbReference>
<dbReference type="InterPro" id="IPR050538">
    <property type="entry name" value="MAP_kinase_kinase_kinase"/>
</dbReference>